<dbReference type="InterPro" id="IPR050416">
    <property type="entry name" value="FAD-linked_Oxidoreductase"/>
</dbReference>
<evidence type="ECO:0000259" key="5">
    <source>
        <dbReference type="PROSITE" id="PS51387"/>
    </source>
</evidence>
<dbReference type="OrthoDB" id="2151789at2759"/>
<dbReference type="Pfam" id="PF01565">
    <property type="entry name" value="FAD_binding_4"/>
    <property type="match status" value="1"/>
</dbReference>
<dbReference type="InterPro" id="IPR006094">
    <property type="entry name" value="Oxid_FAD_bind_N"/>
</dbReference>
<dbReference type="InterPro" id="IPR016166">
    <property type="entry name" value="FAD-bd_PCMH"/>
</dbReference>
<evidence type="ECO:0000256" key="1">
    <source>
        <dbReference type="ARBA" id="ARBA00005466"/>
    </source>
</evidence>
<keyword evidence="2" id="KW-0285">Flavoprotein</keyword>
<evidence type="ECO:0000313" key="7">
    <source>
        <dbReference type="Proteomes" id="UP000696280"/>
    </source>
</evidence>
<dbReference type="InterPro" id="IPR036318">
    <property type="entry name" value="FAD-bd_PCMH-like_sf"/>
</dbReference>
<dbReference type="InterPro" id="IPR016169">
    <property type="entry name" value="FAD-bd_PCMH_sub2"/>
</dbReference>
<evidence type="ECO:0000256" key="2">
    <source>
        <dbReference type="ARBA" id="ARBA00022630"/>
    </source>
</evidence>
<proteinExistence type="inferred from homology"/>
<protein>
    <recommendedName>
        <fullName evidence="5">FAD-binding PCMH-type domain-containing protein</fullName>
    </recommendedName>
</protein>
<name>A0A9N9L0D2_9HELO</name>
<dbReference type="Proteomes" id="UP000696280">
    <property type="component" value="Unassembled WGS sequence"/>
</dbReference>
<keyword evidence="4" id="KW-0560">Oxidoreductase</keyword>
<organism evidence="6 7">
    <name type="scientific">Hymenoscyphus fraxineus</name>
    <dbReference type="NCBI Taxonomy" id="746836"/>
    <lineage>
        <taxon>Eukaryota</taxon>
        <taxon>Fungi</taxon>
        <taxon>Dikarya</taxon>
        <taxon>Ascomycota</taxon>
        <taxon>Pezizomycotina</taxon>
        <taxon>Leotiomycetes</taxon>
        <taxon>Helotiales</taxon>
        <taxon>Helotiaceae</taxon>
        <taxon>Hymenoscyphus</taxon>
    </lineage>
</organism>
<keyword evidence="7" id="KW-1185">Reference proteome</keyword>
<dbReference type="AlphaFoldDB" id="A0A9N9L0D2"/>
<comment type="caution">
    <text evidence="6">The sequence shown here is derived from an EMBL/GenBank/DDBJ whole genome shotgun (WGS) entry which is preliminary data.</text>
</comment>
<dbReference type="Gene3D" id="3.30.43.10">
    <property type="entry name" value="Uridine Diphospho-n-acetylenolpyruvylglucosamine Reductase, domain 2"/>
    <property type="match status" value="1"/>
</dbReference>
<dbReference type="GO" id="GO:0071949">
    <property type="term" value="F:FAD binding"/>
    <property type="evidence" value="ECO:0007669"/>
    <property type="project" value="InterPro"/>
</dbReference>
<evidence type="ECO:0000256" key="3">
    <source>
        <dbReference type="ARBA" id="ARBA00022827"/>
    </source>
</evidence>
<dbReference type="Gene3D" id="3.30.465.10">
    <property type="match status" value="1"/>
</dbReference>
<dbReference type="EMBL" id="CAJVRL010000070">
    <property type="protein sequence ID" value="CAG8956326.1"/>
    <property type="molecule type" value="Genomic_DNA"/>
</dbReference>
<evidence type="ECO:0000256" key="4">
    <source>
        <dbReference type="ARBA" id="ARBA00023002"/>
    </source>
</evidence>
<accession>A0A9N9L0D2</accession>
<dbReference type="PANTHER" id="PTHR42973:SF22">
    <property type="entry name" value="FAD-BINDING PCMH-TYPE DOMAIN-CONTAINING PROTEIN-RELATED"/>
    <property type="match status" value="1"/>
</dbReference>
<reference evidence="6" key="1">
    <citation type="submission" date="2021-07" db="EMBL/GenBank/DDBJ databases">
        <authorList>
            <person name="Durling M."/>
        </authorList>
    </citation>
    <scope>NUCLEOTIDE SEQUENCE</scope>
</reference>
<dbReference type="InterPro" id="IPR016167">
    <property type="entry name" value="FAD-bd_PCMH_sub1"/>
</dbReference>
<feature type="domain" description="FAD-binding PCMH-type" evidence="5">
    <location>
        <begin position="40"/>
        <end position="211"/>
    </location>
</feature>
<keyword evidence="3" id="KW-0274">FAD</keyword>
<evidence type="ECO:0000313" key="6">
    <source>
        <dbReference type="EMBL" id="CAG8956326.1"/>
    </source>
</evidence>
<gene>
    <name evidence="6" type="ORF">HYFRA_00003706</name>
</gene>
<dbReference type="Gene3D" id="3.40.462.20">
    <property type="match status" value="1"/>
</dbReference>
<dbReference type="PANTHER" id="PTHR42973">
    <property type="entry name" value="BINDING OXIDOREDUCTASE, PUTATIVE (AFU_ORTHOLOGUE AFUA_1G17690)-RELATED"/>
    <property type="match status" value="1"/>
</dbReference>
<dbReference type="GO" id="GO:0016491">
    <property type="term" value="F:oxidoreductase activity"/>
    <property type="evidence" value="ECO:0007669"/>
    <property type="project" value="UniProtKB-KW"/>
</dbReference>
<dbReference type="PROSITE" id="PS51387">
    <property type="entry name" value="FAD_PCMH"/>
    <property type="match status" value="1"/>
</dbReference>
<sequence>MASSQVIEALKEALPTGKFVERGTEHFQDLNSSYLSTLESDLQPAYIFQPRNKEEVVIFIQAINTFIESVKFAIRGAGCQPVPGCANIQDGITLDLSLLTGIDIKDGSVQVGAGERWGSVYQKLDGEGLGVCGSRSSNGGIGGLALEGGLSFFSSREGFICDNVLNYEIVLASGKICNANSQENKDLWVALRGGGNNLGVVTRFDCKTFKQGKIWGGSVFYFPPSFPGQIEALVKELKDPNASKETHLMISIGYSAAVGPQIMCLNQPYFTDAVENPPVLDPFTKIEPQIGFMNTMRLHTLKEAAEEQAGAHQRLVRCAYMNITVKADVPTLQRASKIYTAEIDHLDEHGNPRDPEPPIRSVENGLFSLTLQPYPLSLLEKSASNGGNSLGLNTNDGPLVSILLMSIWKNETDDDVVLNFMRDAIKHIKLDAEERHTLVPYVYMNYAFSHQDPIESYGAENHERLQAASKKYDPEGLFQRACPGGFKLFT</sequence>
<comment type="similarity">
    <text evidence="1">Belongs to the oxygen-dependent FAD-linked oxidoreductase family.</text>
</comment>
<dbReference type="SUPFAM" id="SSF56176">
    <property type="entry name" value="FAD-binding/transporter-associated domain-like"/>
    <property type="match status" value="1"/>
</dbReference>